<feature type="chain" id="PRO_5040320861" description="Epidermal patterning factor-like protein" evidence="2">
    <location>
        <begin position="22"/>
        <end position="87"/>
    </location>
</feature>
<sequence>MKVFVAALLIALFLLPTAISARHIGRPRTHHGHHHSTQPRIKDDQTVEKPSFFRERWPTKEKGCRYCPNCRIKVAGLLSCMRVMLAM</sequence>
<gene>
    <name evidence="3" type="ORF">OIU85_004111</name>
</gene>
<reference evidence="3" key="1">
    <citation type="submission" date="2022-11" db="EMBL/GenBank/DDBJ databases">
        <authorList>
            <person name="Hyden B.L."/>
            <person name="Feng K."/>
            <person name="Yates T."/>
            <person name="Jawdy S."/>
            <person name="Smart L.B."/>
            <person name="Muchero W."/>
        </authorList>
    </citation>
    <scope>NUCLEOTIDE SEQUENCE</scope>
    <source>
        <tissue evidence="3">Shoot tip</tissue>
    </source>
</reference>
<evidence type="ECO:0000313" key="3">
    <source>
        <dbReference type="EMBL" id="KAJ6693309.1"/>
    </source>
</evidence>
<reference evidence="3" key="2">
    <citation type="journal article" date="2023" name="Int. J. Mol. Sci.">
        <title>De Novo Assembly and Annotation of 11 Diverse Shrub Willow (Salix) Genomes Reveals Novel Gene Organization in Sex-Linked Regions.</title>
        <authorList>
            <person name="Hyden B."/>
            <person name="Feng K."/>
            <person name="Yates T.B."/>
            <person name="Jawdy S."/>
            <person name="Cereghino C."/>
            <person name="Smart L.B."/>
            <person name="Muchero W."/>
        </authorList>
    </citation>
    <scope>NUCLEOTIDE SEQUENCE [LARGE SCALE GENOMIC DNA]</scope>
    <source>
        <tissue evidence="3">Shoot tip</tissue>
    </source>
</reference>
<dbReference type="Proteomes" id="UP001151529">
    <property type="component" value="Chromosome 13"/>
</dbReference>
<dbReference type="AlphaFoldDB" id="A0A9Q0PRV9"/>
<dbReference type="EMBL" id="JAPFFL010000011">
    <property type="protein sequence ID" value="KAJ6693309.1"/>
    <property type="molecule type" value="Genomic_DNA"/>
</dbReference>
<keyword evidence="2" id="KW-0732">Signal</keyword>
<comment type="caution">
    <text evidence="3">The sequence shown here is derived from an EMBL/GenBank/DDBJ whole genome shotgun (WGS) entry which is preliminary data.</text>
</comment>
<feature type="region of interest" description="Disordered" evidence="1">
    <location>
        <begin position="26"/>
        <end position="45"/>
    </location>
</feature>
<evidence type="ECO:0000313" key="4">
    <source>
        <dbReference type="Proteomes" id="UP001151529"/>
    </source>
</evidence>
<evidence type="ECO:0000256" key="2">
    <source>
        <dbReference type="SAM" id="SignalP"/>
    </source>
</evidence>
<feature type="compositionally biased region" description="Basic residues" evidence="1">
    <location>
        <begin position="26"/>
        <end position="37"/>
    </location>
</feature>
<keyword evidence="4" id="KW-1185">Reference proteome</keyword>
<protein>
    <recommendedName>
        <fullName evidence="5">Epidermal patterning factor-like protein</fullName>
    </recommendedName>
</protein>
<evidence type="ECO:0000256" key="1">
    <source>
        <dbReference type="SAM" id="MobiDB-lite"/>
    </source>
</evidence>
<accession>A0A9Q0PRV9</accession>
<dbReference type="OrthoDB" id="771316at2759"/>
<organism evidence="3 4">
    <name type="scientific">Salix viminalis</name>
    <name type="common">Common osier</name>
    <name type="synonym">Basket willow</name>
    <dbReference type="NCBI Taxonomy" id="40686"/>
    <lineage>
        <taxon>Eukaryota</taxon>
        <taxon>Viridiplantae</taxon>
        <taxon>Streptophyta</taxon>
        <taxon>Embryophyta</taxon>
        <taxon>Tracheophyta</taxon>
        <taxon>Spermatophyta</taxon>
        <taxon>Magnoliopsida</taxon>
        <taxon>eudicotyledons</taxon>
        <taxon>Gunneridae</taxon>
        <taxon>Pentapetalae</taxon>
        <taxon>rosids</taxon>
        <taxon>fabids</taxon>
        <taxon>Malpighiales</taxon>
        <taxon>Salicaceae</taxon>
        <taxon>Saliceae</taxon>
        <taxon>Salix</taxon>
    </lineage>
</organism>
<evidence type="ECO:0008006" key="5">
    <source>
        <dbReference type="Google" id="ProtNLM"/>
    </source>
</evidence>
<name>A0A9Q0PRV9_SALVM</name>
<proteinExistence type="predicted"/>
<feature type="signal peptide" evidence="2">
    <location>
        <begin position="1"/>
        <end position="21"/>
    </location>
</feature>